<keyword evidence="2 6" id="KW-0963">Cytoplasm</keyword>
<sequence length="295" mass="32683">MMWLQLICQASKETEPLISEAAENRGACSITLADAGDNPVLEPLPNETPLWDDIIITMLFREEEQLLIDQLETHLNANKDAWQISKLHQEILEEQQWERLWMDDFHPMKFGENLWIYPSWSEVPEDDSVKIMLDPGLAFGTGTHATTALCLEWLDQNPPTGKSVVDYGCGSGILAIAAIKLGATSVVATDIDNQALIATVDNQEKNDIPNGTIHCYLPEDMPTDKVDLMLANILCGPLIELAESLCALTNSGGTIVLSGVLEEQQSALSEVYQPLCKDIQFETQDGWVRMSATVR</sequence>
<dbReference type="PIRSF" id="PIRSF000401">
    <property type="entry name" value="RPL11_MTase"/>
    <property type="match status" value="1"/>
</dbReference>
<keyword evidence="3 6" id="KW-0489">Methyltransferase</keyword>
<dbReference type="GO" id="GO:0005840">
    <property type="term" value="C:ribosome"/>
    <property type="evidence" value="ECO:0007669"/>
    <property type="project" value="UniProtKB-KW"/>
</dbReference>
<dbReference type="Pfam" id="PF06325">
    <property type="entry name" value="PrmA"/>
    <property type="match status" value="1"/>
</dbReference>
<evidence type="ECO:0000256" key="3">
    <source>
        <dbReference type="ARBA" id="ARBA00022603"/>
    </source>
</evidence>
<dbReference type="GO" id="GO:0016279">
    <property type="term" value="F:protein-lysine N-methyltransferase activity"/>
    <property type="evidence" value="ECO:0007669"/>
    <property type="project" value="TreeGrafter"/>
</dbReference>
<name>A0A317CEU0_9GAMM</name>
<comment type="similarity">
    <text evidence="1 6">Belongs to the methyltransferase superfamily. PrmA family.</text>
</comment>
<evidence type="ECO:0000256" key="4">
    <source>
        <dbReference type="ARBA" id="ARBA00022679"/>
    </source>
</evidence>
<dbReference type="PANTHER" id="PTHR43648:SF1">
    <property type="entry name" value="ELECTRON TRANSFER FLAVOPROTEIN BETA SUBUNIT LYSINE METHYLTRANSFERASE"/>
    <property type="match status" value="1"/>
</dbReference>
<dbReference type="PANTHER" id="PTHR43648">
    <property type="entry name" value="ELECTRON TRANSFER FLAVOPROTEIN BETA SUBUNIT LYSINE METHYLTRANSFERASE"/>
    <property type="match status" value="1"/>
</dbReference>
<accession>A0A317CEU0</accession>
<evidence type="ECO:0000256" key="5">
    <source>
        <dbReference type="ARBA" id="ARBA00022691"/>
    </source>
</evidence>
<keyword evidence="5 6" id="KW-0949">S-adenosyl-L-methionine</keyword>
<evidence type="ECO:0000256" key="6">
    <source>
        <dbReference type="HAMAP-Rule" id="MF_00735"/>
    </source>
</evidence>
<evidence type="ECO:0000256" key="1">
    <source>
        <dbReference type="ARBA" id="ARBA00009741"/>
    </source>
</evidence>
<keyword evidence="7" id="KW-0687">Ribonucleoprotein</keyword>
<dbReference type="Proteomes" id="UP000245506">
    <property type="component" value="Unassembled WGS sequence"/>
</dbReference>
<feature type="binding site" evidence="6">
    <location>
        <position position="190"/>
    </location>
    <ligand>
        <name>S-adenosyl-L-methionine</name>
        <dbReference type="ChEBI" id="CHEBI:59789"/>
    </ligand>
</feature>
<dbReference type="SUPFAM" id="SSF53335">
    <property type="entry name" value="S-adenosyl-L-methionine-dependent methyltransferases"/>
    <property type="match status" value="1"/>
</dbReference>
<dbReference type="EMBL" id="QGKL01000031">
    <property type="protein sequence ID" value="PWQ95883.1"/>
    <property type="molecule type" value="Genomic_DNA"/>
</dbReference>
<dbReference type="Gene3D" id="3.40.50.150">
    <property type="entry name" value="Vaccinia Virus protein VP39"/>
    <property type="match status" value="1"/>
</dbReference>
<dbReference type="HAMAP" id="MF_00735">
    <property type="entry name" value="Methyltr_PrmA"/>
    <property type="match status" value="1"/>
</dbReference>
<dbReference type="CDD" id="cd02440">
    <property type="entry name" value="AdoMet_MTases"/>
    <property type="match status" value="1"/>
</dbReference>
<dbReference type="InterPro" id="IPR050078">
    <property type="entry name" value="Ribosomal_L11_MeTrfase_PrmA"/>
</dbReference>
<proteinExistence type="inferred from homology"/>
<evidence type="ECO:0000256" key="2">
    <source>
        <dbReference type="ARBA" id="ARBA00022490"/>
    </source>
</evidence>
<dbReference type="InterPro" id="IPR029063">
    <property type="entry name" value="SAM-dependent_MTases_sf"/>
</dbReference>
<evidence type="ECO:0000313" key="7">
    <source>
        <dbReference type="EMBL" id="PWQ95883.1"/>
    </source>
</evidence>
<dbReference type="GO" id="GO:0005829">
    <property type="term" value="C:cytosol"/>
    <property type="evidence" value="ECO:0007669"/>
    <property type="project" value="TreeGrafter"/>
</dbReference>
<feature type="binding site" evidence="6">
    <location>
        <position position="232"/>
    </location>
    <ligand>
        <name>S-adenosyl-L-methionine</name>
        <dbReference type="ChEBI" id="CHEBI:59789"/>
    </ligand>
</feature>
<protein>
    <recommendedName>
        <fullName evidence="6">Ribosomal protein L11 methyltransferase</fullName>
        <shortName evidence="6">L11 Mtase</shortName>
        <ecNumber evidence="6">2.1.1.-</ecNumber>
    </recommendedName>
</protein>
<dbReference type="EC" id="2.1.1.-" evidence="6"/>
<dbReference type="OrthoDB" id="9785995at2"/>
<feature type="binding site" evidence="6">
    <location>
        <position position="168"/>
    </location>
    <ligand>
        <name>S-adenosyl-L-methionine</name>
        <dbReference type="ChEBI" id="CHEBI:59789"/>
    </ligand>
</feature>
<dbReference type="AlphaFoldDB" id="A0A317CEU0"/>
<keyword evidence="7" id="KW-0689">Ribosomal protein</keyword>
<dbReference type="GO" id="GO:0032259">
    <property type="term" value="P:methylation"/>
    <property type="evidence" value="ECO:0007669"/>
    <property type="project" value="UniProtKB-KW"/>
</dbReference>
<comment type="function">
    <text evidence="6">Methylates ribosomal protein L11.</text>
</comment>
<comment type="subcellular location">
    <subcellularLocation>
        <location evidence="6">Cytoplasm</location>
    </subcellularLocation>
</comment>
<keyword evidence="4 6" id="KW-0808">Transferase</keyword>
<reference evidence="7 8" key="1">
    <citation type="submission" date="2018-05" db="EMBL/GenBank/DDBJ databases">
        <title>Leucothrix arctica sp. nov., isolated from Arctic seawater.</title>
        <authorList>
            <person name="Choi A."/>
            <person name="Baek K."/>
        </authorList>
    </citation>
    <scope>NUCLEOTIDE SEQUENCE [LARGE SCALE GENOMIC DNA]</scope>
    <source>
        <strain evidence="7 8">IMCC9719</strain>
    </source>
</reference>
<dbReference type="InterPro" id="IPR004498">
    <property type="entry name" value="Ribosomal_PrmA_MeTrfase"/>
</dbReference>
<comment type="catalytic activity">
    <reaction evidence="6">
        <text>L-lysyl-[protein] + 3 S-adenosyl-L-methionine = N(6),N(6),N(6)-trimethyl-L-lysyl-[protein] + 3 S-adenosyl-L-homocysteine + 3 H(+)</text>
        <dbReference type="Rhea" id="RHEA:54192"/>
        <dbReference type="Rhea" id="RHEA-COMP:9752"/>
        <dbReference type="Rhea" id="RHEA-COMP:13826"/>
        <dbReference type="ChEBI" id="CHEBI:15378"/>
        <dbReference type="ChEBI" id="CHEBI:29969"/>
        <dbReference type="ChEBI" id="CHEBI:57856"/>
        <dbReference type="ChEBI" id="CHEBI:59789"/>
        <dbReference type="ChEBI" id="CHEBI:61961"/>
    </reaction>
</comment>
<feature type="binding site" evidence="6">
    <location>
        <position position="147"/>
    </location>
    <ligand>
        <name>S-adenosyl-L-methionine</name>
        <dbReference type="ChEBI" id="CHEBI:59789"/>
    </ligand>
</feature>
<gene>
    <name evidence="6" type="primary">prmA</name>
    <name evidence="7" type="ORF">DKT75_10900</name>
</gene>
<dbReference type="NCBIfam" id="TIGR00406">
    <property type="entry name" value="prmA"/>
    <property type="match status" value="1"/>
</dbReference>
<evidence type="ECO:0000313" key="8">
    <source>
        <dbReference type="Proteomes" id="UP000245506"/>
    </source>
</evidence>
<comment type="caution">
    <text evidence="7">The sequence shown here is derived from an EMBL/GenBank/DDBJ whole genome shotgun (WGS) entry which is preliminary data.</text>
</comment>
<organism evidence="7 8">
    <name type="scientific">Leucothrix arctica</name>
    <dbReference type="NCBI Taxonomy" id="1481894"/>
    <lineage>
        <taxon>Bacteria</taxon>
        <taxon>Pseudomonadati</taxon>
        <taxon>Pseudomonadota</taxon>
        <taxon>Gammaproteobacteria</taxon>
        <taxon>Thiotrichales</taxon>
        <taxon>Thiotrichaceae</taxon>
        <taxon>Leucothrix</taxon>
    </lineage>
</organism>
<keyword evidence="8" id="KW-1185">Reference proteome</keyword>